<gene>
    <name evidence="3" type="ORF">SAMN04515672_3828</name>
</gene>
<reference evidence="4" key="1">
    <citation type="submission" date="2016-10" db="EMBL/GenBank/DDBJ databases">
        <authorList>
            <person name="Varghese N."/>
            <person name="Submissions S."/>
        </authorList>
    </citation>
    <scope>NUCLEOTIDE SEQUENCE [LARGE SCALE GENOMIC DNA]</scope>
    <source>
        <strain evidence="4">B4,CECT 8067,JCM 17497</strain>
    </source>
</reference>
<evidence type="ECO:0000256" key="1">
    <source>
        <dbReference type="SAM" id="MobiDB-lite"/>
    </source>
</evidence>
<dbReference type="EMBL" id="FNFE01000006">
    <property type="protein sequence ID" value="SDK73119.1"/>
    <property type="molecule type" value="Genomic_DNA"/>
</dbReference>
<accession>A0A1G9EAC7</accession>
<name>A0A1G9EAC7_9EURY</name>
<proteinExistence type="predicted"/>
<organism evidence="3 4">
    <name type="scientific">Natronorubrum texcoconense</name>
    <dbReference type="NCBI Taxonomy" id="1095776"/>
    <lineage>
        <taxon>Archaea</taxon>
        <taxon>Methanobacteriati</taxon>
        <taxon>Methanobacteriota</taxon>
        <taxon>Stenosarchaea group</taxon>
        <taxon>Halobacteria</taxon>
        <taxon>Halobacteriales</taxon>
        <taxon>Natrialbaceae</taxon>
        <taxon>Natronorubrum</taxon>
    </lineage>
</organism>
<sequence length="190" mass="21412">MDDDLRIAYEDHEGVQELIDCLTHTLESISLSFDRWGEQYVKGPGMYVAVVTGPSVAEFADPMGRNRWPTDRCRDVCLDLQNFFETAREIAMNRDGALVVSVDGVVQEQMVRFTDLLPSELETVDQAGAEYEDWMGSRHMSALDTSRRQNVISTLTLSEETGRVTSFESGSFETSKRTELGGEWNPHAYS</sequence>
<feature type="region of interest" description="Disordered" evidence="1">
    <location>
        <begin position="166"/>
        <end position="190"/>
    </location>
</feature>
<keyword evidence="4" id="KW-1185">Reference proteome</keyword>
<dbReference type="PROSITE" id="PS51794">
    <property type="entry name" value="DAC"/>
    <property type="match status" value="1"/>
</dbReference>
<feature type="domain" description="DAC" evidence="2">
    <location>
        <begin position="2"/>
        <end position="179"/>
    </location>
</feature>
<evidence type="ECO:0000313" key="3">
    <source>
        <dbReference type="EMBL" id="SDK73119.1"/>
    </source>
</evidence>
<dbReference type="InterPro" id="IPR003390">
    <property type="entry name" value="DNA_integrity_scan_DisA_N"/>
</dbReference>
<dbReference type="AlphaFoldDB" id="A0A1G9EAC7"/>
<dbReference type="OrthoDB" id="205384at2157"/>
<evidence type="ECO:0000313" key="4">
    <source>
        <dbReference type="Proteomes" id="UP000198882"/>
    </source>
</evidence>
<dbReference type="InterPro" id="IPR036888">
    <property type="entry name" value="DNA_integrity_DisA_N_sf"/>
</dbReference>
<dbReference type="SUPFAM" id="SSF143597">
    <property type="entry name" value="YojJ-like"/>
    <property type="match status" value="1"/>
</dbReference>
<dbReference type="Gene3D" id="3.40.1700.10">
    <property type="entry name" value="DNA integrity scanning protein, DisA, N-terminal domain"/>
    <property type="match status" value="1"/>
</dbReference>
<dbReference type="Proteomes" id="UP000198882">
    <property type="component" value="Unassembled WGS sequence"/>
</dbReference>
<dbReference type="STRING" id="1095776.SAMN04515672_3828"/>
<evidence type="ECO:0000259" key="2">
    <source>
        <dbReference type="PROSITE" id="PS51794"/>
    </source>
</evidence>
<protein>
    <submittedName>
        <fullName evidence="3">DisA checkpoint controller nucleotide-binding</fullName>
    </submittedName>
</protein>
<dbReference type="RefSeq" id="WP_090310635.1">
    <property type="nucleotide sequence ID" value="NZ_FNFE01000006.1"/>
</dbReference>